<dbReference type="InterPro" id="IPR042342">
    <property type="entry name" value="TTC22"/>
</dbReference>
<keyword evidence="2" id="KW-1185">Reference proteome</keyword>
<dbReference type="GeneID" id="110201335"/>
<organism evidence="2 3">
    <name type="scientific">Phascolarctos cinereus</name>
    <name type="common">Koala</name>
    <dbReference type="NCBI Taxonomy" id="38626"/>
    <lineage>
        <taxon>Eukaryota</taxon>
        <taxon>Metazoa</taxon>
        <taxon>Chordata</taxon>
        <taxon>Craniata</taxon>
        <taxon>Vertebrata</taxon>
        <taxon>Euteleostomi</taxon>
        <taxon>Mammalia</taxon>
        <taxon>Metatheria</taxon>
        <taxon>Diprotodontia</taxon>
        <taxon>Phascolarctidae</taxon>
        <taxon>Phascolarctos</taxon>
    </lineage>
</organism>
<dbReference type="PANTHER" id="PTHR16253">
    <property type="entry name" value="TETRATRICOPEPTIDE REPEAT PROTEIN 22"/>
    <property type="match status" value="1"/>
</dbReference>
<sequence length="584" mass="65707">MLQILPDAGALPLGDAAGEMPEEDIEALMEEMDYLPGHFHLDLNLNFEPGSRAPFRGRDMKLQRESLRTELEFETGPLQYAVRNLLGVFTFYLDELEQARELFLQVTQEAPDNLNAWANLAYVYDQLGLEQEGAQCMETLSSLMGLEAEEERMASGDLKLRAARCLAEQGYASAFDVGFVSESDQVQKLAAGIALYDKGLVYGQKKIPLEEKRSWYFTMATLLIRLDGILLNQGIEEQKRLVPFNRTLRLLREVVKSSSTHHRALAWCYLGMLLERKDTFSTTPMGVHDCGYSGTDPLDCFGKAIEIAKDHAPILNRLAKIFHFLGKQDMAIGICNMALDILPDPELNWQAYCTRAKIHTKAYLRDLERAKAGLGGLPDRNHLTVARDDLEEVVKVCPGLKTYLDIGQVYYYMGVDAVQELLAVDESALNKALVFFAKAMESDVGETLPEIQLLRGKCLRIKGEEPNAVECFKRAIELDESGSRHTEGFRCLLETLLALLSQARLSASELGREVELWVRKAEGKYPAARVRQELQRVYRSHTAEVVALSKAMVSQGRLQLVRLLFDTMGDAWRKPQLGERSLSF</sequence>
<dbReference type="SMART" id="SM00028">
    <property type="entry name" value="TPR"/>
    <property type="match status" value="3"/>
</dbReference>
<dbReference type="CTD" id="55001"/>
<dbReference type="Gene3D" id="1.25.40.10">
    <property type="entry name" value="Tetratricopeptide repeat domain"/>
    <property type="match status" value="2"/>
</dbReference>
<feature type="repeat" description="TPR" evidence="1">
    <location>
        <begin position="449"/>
        <end position="482"/>
    </location>
</feature>
<accession>A0A6P5JN02</accession>
<reference evidence="3" key="1">
    <citation type="submission" date="2025-08" db="UniProtKB">
        <authorList>
            <consortium name="RefSeq"/>
        </authorList>
    </citation>
    <scope>IDENTIFICATION</scope>
    <source>
        <tissue evidence="3">Spleen</tissue>
    </source>
</reference>
<dbReference type="InterPro" id="IPR011990">
    <property type="entry name" value="TPR-like_helical_dom_sf"/>
</dbReference>
<dbReference type="InterPro" id="IPR019734">
    <property type="entry name" value="TPR_rpt"/>
</dbReference>
<keyword evidence="1" id="KW-0802">TPR repeat</keyword>
<evidence type="ECO:0000313" key="3">
    <source>
        <dbReference type="RefSeq" id="XP_020832571.1"/>
    </source>
</evidence>
<dbReference type="KEGG" id="pcw:110201335"/>
<dbReference type="OMA" id="HHRALAW"/>
<dbReference type="PANTHER" id="PTHR16253:SF0">
    <property type="entry name" value="TETRATRICOPEPTIDE REPEAT PROTEIN 22"/>
    <property type="match status" value="1"/>
</dbReference>
<dbReference type="FunCoup" id="A0A6P5JN02">
    <property type="interactions" value="12"/>
</dbReference>
<dbReference type="InParanoid" id="A0A6P5JN02"/>
<dbReference type="Proteomes" id="UP000515140">
    <property type="component" value="Unplaced"/>
</dbReference>
<gene>
    <name evidence="3" type="primary">TTC22</name>
</gene>
<evidence type="ECO:0000256" key="1">
    <source>
        <dbReference type="PROSITE-ProRule" id="PRU00339"/>
    </source>
</evidence>
<dbReference type="PROSITE" id="PS50005">
    <property type="entry name" value="TPR"/>
    <property type="match status" value="1"/>
</dbReference>
<dbReference type="Pfam" id="PF13181">
    <property type="entry name" value="TPR_8"/>
    <property type="match status" value="1"/>
</dbReference>
<name>A0A6P5JN02_PHACI</name>
<protein>
    <submittedName>
        <fullName evidence="3">Tetratricopeptide repeat protein 22</fullName>
    </submittedName>
</protein>
<evidence type="ECO:0000313" key="2">
    <source>
        <dbReference type="Proteomes" id="UP000515140"/>
    </source>
</evidence>
<dbReference type="AlphaFoldDB" id="A0A6P5JN02"/>
<dbReference type="RefSeq" id="XP_020832571.1">
    <property type="nucleotide sequence ID" value="XM_020976912.1"/>
</dbReference>
<dbReference type="SUPFAM" id="SSF48452">
    <property type="entry name" value="TPR-like"/>
    <property type="match status" value="2"/>
</dbReference>
<proteinExistence type="predicted"/>